<dbReference type="GO" id="GO:0009734">
    <property type="term" value="P:auxin-activated signaling pathway"/>
    <property type="evidence" value="ECO:0007669"/>
    <property type="project" value="InterPro"/>
</dbReference>
<comment type="caution">
    <text evidence="2">The sequence shown here is derived from an EMBL/GenBank/DDBJ whole genome shotgun (WGS) entry which is preliminary data.</text>
</comment>
<feature type="compositionally biased region" description="Basic and acidic residues" evidence="1">
    <location>
        <begin position="1"/>
        <end position="20"/>
    </location>
</feature>
<sequence>MSKRERENPCRVRGSRREEGGVCGRRVPSAFERPTQQDFPPPFPQRSSWISSTLDNASSGEILKALGVTHVLDTVPACKNLYKNSFTYHCFQDDKILQFDNNNATRRRHVFLSTDGHSHEVFNGLKSVTYPQDPQAV</sequence>
<feature type="region of interest" description="Disordered" evidence="1">
    <location>
        <begin position="1"/>
        <end position="46"/>
    </location>
</feature>
<dbReference type="InterPro" id="IPR044212">
    <property type="entry name" value="IBR5-like"/>
</dbReference>
<dbReference type="PANTHER" id="PTHR47244">
    <property type="entry name" value="PROTEIN-TYROSINE-PHOSPHATASE IBR5"/>
    <property type="match status" value="1"/>
</dbReference>
<dbReference type="Proteomes" id="UP000317650">
    <property type="component" value="Chromosome 3"/>
</dbReference>
<proteinExistence type="predicted"/>
<dbReference type="GO" id="GO:0033549">
    <property type="term" value="F:MAP kinase phosphatase activity"/>
    <property type="evidence" value="ECO:0007669"/>
    <property type="project" value="InterPro"/>
</dbReference>
<accession>A0A4S8JEB0</accession>
<dbReference type="GO" id="GO:0005634">
    <property type="term" value="C:nucleus"/>
    <property type="evidence" value="ECO:0007669"/>
    <property type="project" value="TreeGrafter"/>
</dbReference>
<dbReference type="EMBL" id="PYDT01000006">
    <property type="protein sequence ID" value="THU59222.1"/>
    <property type="molecule type" value="Genomic_DNA"/>
</dbReference>
<gene>
    <name evidence="2" type="ORF">C4D60_Mb03t22690</name>
</gene>
<reference evidence="2 3" key="1">
    <citation type="journal article" date="2019" name="Nat. Plants">
        <title>Genome sequencing of Musa balbisiana reveals subgenome evolution and function divergence in polyploid bananas.</title>
        <authorList>
            <person name="Yao X."/>
        </authorList>
    </citation>
    <scope>NUCLEOTIDE SEQUENCE [LARGE SCALE GENOMIC DNA]</scope>
    <source>
        <strain evidence="3">cv. DH-PKW</strain>
        <tissue evidence="2">Leaves</tissue>
    </source>
</reference>
<dbReference type="STRING" id="52838.A0A4S8JEB0"/>
<dbReference type="GO" id="GO:0009738">
    <property type="term" value="P:abscisic acid-activated signaling pathway"/>
    <property type="evidence" value="ECO:0007669"/>
    <property type="project" value="InterPro"/>
</dbReference>
<evidence type="ECO:0000313" key="3">
    <source>
        <dbReference type="Proteomes" id="UP000317650"/>
    </source>
</evidence>
<evidence type="ECO:0000256" key="1">
    <source>
        <dbReference type="SAM" id="MobiDB-lite"/>
    </source>
</evidence>
<protein>
    <submittedName>
        <fullName evidence="2">Uncharacterized protein</fullName>
    </submittedName>
</protein>
<evidence type="ECO:0000313" key="2">
    <source>
        <dbReference type="EMBL" id="THU59222.1"/>
    </source>
</evidence>
<dbReference type="PANTHER" id="PTHR47244:SF1">
    <property type="entry name" value="PROTEIN-TYROSINE-PHOSPHATASE IBR5"/>
    <property type="match status" value="1"/>
</dbReference>
<name>A0A4S8JEB0_MUSBA</name>
<organism evidence="2 3">
    <name type="scientific">Musa balbisiana</name>
    <name type="common">Banana</name>
    <dbReference type="NCBI Taxonomy" id="52838"/>
    <lineage>
        <taxon>Eukaryota</taxon>
        <taxon>Viridiplantae</taxon>
        <taxon>Streptophyta</taxon>
        <taxon>Embryophyta</taxon>
        <taxon>Tracheophyta</taxon>
        <taxon>Spermatophyta</taxon>
        <taxon>Magnoliopsida</taxon>
        <taxon>Liliopsida</taxon>
        <taxon>Zingiberales</taxon>
        <taxon>Musaceae</taxon>
        <taxon>Musa</taxon>
    </lineage>
</organism>
<dbReference type="AlphaFoldDB" id="A0A4S8JEB0"/>
<keyword evidence="3" id="KW-1185">Reference proteome</keyword>